<organism evidence="1 2">
    <name type="scientific">Pirellulimonas nuda</name>
    <dbReference type="NCBI Taxonomy" id="2528009"/>
    <lineage>
        <taxon>Bacteria</taxon>
        <taxon>Pseudomonadati</taxon>
        <taxon>Planctomycetota</taxon>
        <taxon>Planctomycetia</taxon>
        <taxon>Pirellulales</taxon>
        <taxon>Lacipirellulaceae</taxon>
        <taxon>Pirellulimonas</taxon>
    </lineage>
</organism>
<accession>A0A518DIL9</accession>
<dbReference type="Proteomes" id="UP000317429">
    <property type="component" value="Chromosome"/>
</dbReference>
<evidence type="ECO:0000313" key="2">
    <source>
        <dbReference type="Proteomes" id="UP000317429"/>
    </source>
</evidence>
<keyword evidence="2" id="KW-1185">Reference proteome</keyword>
<dbReference type="RefSeq" id="WP_197527095.1">
    <property type="nucleotide sequence ID" value="NZ_CP036291.1"/>
</dbReference>
<proteinExistence type="predicted"/>
<sequence length="56" mass="6259">MGRPHRAASGGMLYHVLNRANARMTIFDDDADYAAFERDSKKVSGTFFLDATPPLR</sequence>
<dbReference type="EMBL" id="CP036291">
    <property type="protein sequence ID" value="QDU91318.1"/>
    <property type="molecule type" value="Genomic_DNA"/>
</dbReference>
<reference evidence="1 2" key="1">
    <citation type="submission" date="2019-02" db="EMBL/GenBank/DDBJ databases">
        <title>Deep-cultivation of Planctomycetes and their phenomic and genomic characterization uncovers novel biology.</title>
        <authorList>
            <person name="Wiegand S."/>
            <person name="Jogler M."/>
            <person name="Boedeker C."/>
            <person name="Pinto D."/>
            <person name="Vollmers J."/>
            <person name="Rivas-Marin E."/>
            <person name="Kohn T."/>
            <person name="Peeters S.H."/>
            <person name="Heuer A."/>
            <person name="Rast P."/>
            <person name="Oberbeckmann S."/>
            <person name="Bunk B."/>
            <person name="Jeske O."/>
            <person name="Meyerdierks A."/>
            <person name="Storesund J.E."/>
            <person name="Kallscheuer N."/>
            <person name="Luecker S."/>
            <person name="Lage O.M."/>
            <person name="Pohl T."/>
            <person name="Merkel B.J."/>
            <person name="Hornburger P."/>
            <person name="Mueller R.-W."/>
            <person name="Bruemmer F."/>
            <person name="Labrenz M."/>
            <person name="Spormann A.M."/>
            <person name="Op den Camp H."/>
            <person name="Overmann J."/>
            <person name="Amann R."/>
            <person name="Jetten M.S.M."/>
            <person name="Mascher T."/>
            <person name="Medema M.H."/>
            <person name="Devos D.P."/>
            <person name="Kaster A.-K."/>
            <person name="Ovreas L."/>
            <person name="Rohde M."/>
            <person name="Galperin M.Y."/>
            <person name="Jogler C."/>
        </authorList>
    </citation>
    <scope>NUCLEOTIDE SEQUENCE [LARGE SCALE GENOMIC DNA]</scope>
    <source>
        <strain evidence="1 2">Pla175</strain>
    </source>
</reference>
<dbReference type="KEGG" id="pnd:Pla175_47390"/>
<dbReference type="AlphaFoldDB" id="A0A518DIL9"/>
<name>A0A518DIL9_9BACT</name>
<evidence type="ECO:0000313" key="1">
    <source>
        <dbReference type="EMBL" id="QDU91318.1"/>
    </source>
</evidence>
<gene>
    <name evidence="1" type="ORF">Pla175_47390</name>
</gene>
<protein>
    <submittedName>
        <fullName evidence="1">Uncharacterized protein</fullName>
    </submittedName>
</protein>